<reference evidence="6 7" key="1">
    <citation type="journal article" date="2017" name="Genome Biol. Evol.">
        <title>Phytophthora megakarya and P. palmivora, closely related causal agents of cacao black pod rot, underwent increases in genome sizes and gene numbers by different mechanisms.</title>
        <authorList>
            <person name="Ali S.S."/>
            <person name="Shao J."/>
            <person name="Lary D.J."/>
            <person name="Kronmiller B."/>
            <person name="Shen D."/>
            <person name="Strem M.D."/>
            <person name="Amoako-Attah I."/>
            <person name="Akrofi A.Y."/>
            <person name="Begoude B.A."/>
            <person name="Ten Hoopen G.M."/>
            <person name="Coulibaly K."/>
            <person name="Kebe B.I."/>
            <person name="Melnick R.L."/>
            <person name="Guiltinan M.J."/>
            <person name="Tyler B.M."/>
            <person name="Meinhardt L.W."/>
            <person name="Bailey B.A."/>
        </authorList>
    </citation>
    <scope>NUCLEOTIDE SEQUENCE [LARGE SCALE GENOMIC DNA]</scope>
    <source>
        <strain evidence="7">sbr112.9</strain>
    </source>
</reference>
<organism evidence="6 7">
    <name type="scientific">Phytophthora palmivora</name>
    <dbReference type="NCBI Taxonomy" id="4796"/>
    <lineage>
        <taxon>Eukaryota</taxon>
        <taxon>Sar</taxon>
        <taxon>Stramenopiles</taxon>
        <taxon>Oomycota</taxon>
        <taxon>Peronosporomycetes</taxon>
        <taxon>Peronosporales</taxon>
        <taxon>Peronosporaceae</taxon>
        <taxon>Phytophthora</taxon>
    </lineage>
</organism>
<name>A0A2P4Y0N8_9STRA</name>
<comment type="subcellular location">
    <subcellularLocation>
        <location evidence="1">Secreted</location>
    </subcellularLocation>
</comment>
<keyword evidence="3" id="KW-0964">Secreted</keyword>
<evidence type="ECO:0000256" key="4">
    <source>
        <dbReference type="ARBA" id="ARBA00022729"/>
    </source>
</evidence>
<accession>A0A2P4Y0N8</accession>
<evidence type="ECO:0000313" key="6">
    <source>
        <dbReference type="EMBL" id="POM71366.1"/>
    </source>
</evidence>
<dbReference type="EMBL" id="NCKW01006518">
    <property type="protein sequence ID" value="POM71366.1"/>
    <property type="molecule type" value="Genomic_DNA"/>
</dbReference>
<sequence length="451" mass="51419">MRLHCHLLVAMMSSLTISSALTTEFDQTKLSSVISHHSGAMRHTQTIYERMLRGVHVDGYEVEDGNMKEDRGPVSTLTTLFTSIGEKLTPLNTKLKTWAQLDSGVDELKVLLKMDKVADNQLESAKNFKRYDKMVSAKIPLWSQRDLSSDDVLKRLGIAHLTGEYLRRNPNYKYYVEYLRYQVPVWSKNDVDPMEVLHKLGMGRLSQKNLGASPNFVFYDEFVSRQIPKWIEMDYSPAKVQWMLGMDKLSYDDFQSVPSHKFYFNFMYEKTQSWALTGVSEGEVKVKLGLATLRNEAVTKHPNFQYIKDYAKKKEGASQIKEWIRLDTPVSSVWSSLGLGEIASKSPKTMKDTDAFKLFAWYVRRVDDNGVVLHKASHPVPDMIRVGGSEAEMSAKAQIWASTHRTEKYVKWALGIDKLKGEALTKNEAFKYFLEFLRAKKIAPALAAAAA</sequence>
<protein>
    <submittedName>
        <fullName evidence="6">Avr1b-1 Avirulence-like protein</fullName>
    </submittedName>
</protein>
<evidence type="ECO:0000256" key="2">
    <source>
        <dbReference type="ARBA" id="ARBA00010400"/>
    </source>
</evidence>
<evidence type="ECO:0000313" key="7">
    <source>
        <dbReference type="Proteomes" id="UP000237271"/>
    </source>
</evidence>
<evidence type="ECO:0000256" key="5">
    <source>
        <dbReference type="SAM" id="SignalP"/>
    </source>
</evidence>
<keyword evidence="4 5" id="KW-0732">Signal</keyword>
<comment type="similarity">
    <text evidence="2">Belongs to the RxLR effector family.</text>
</comment>
<feature type="signal peptide" evidence="5">
    <location>
        <begin position="1"/>
        <end position="20"/>
    </location>
</feature>
<dbReference type="AlphaFoldDB" id="A0A2P4Y0N8"/>
<evidence type="ECO:0000256" key="1">
    <source>
        <dbReference type="ARBA" id="ARBA00004613"/>
    </source>
</evidence>
<proteinExistence type="inferred from homology"/>
<dbReference type="Proteomes" id="UP000237271">
    <property type="component" value="Unassembled WGS sequence"/>
</dbReference>
<dbReference type="InterPro" id="IPR031825">
    <property type="entry name" value="RXLR"/>
</dbReference>
<keyword evidence="7" id="KW-1185">Reference proteome</keyword>
<gene>
    <name evidence="6" type="ORF">PHPALM_12081</name>
</gene>
<dbReference type="Pfam" id="PF16810">
    <property type="entry name" value="RXLR"/>
    <property type="match status" value="1"/>
</dbReference>
<comment type="caution">
    <text evidence="6">The sequence shown here is derived from an EMBL/GenBank/DDBJ whole genome shotgun (WGS) entry which is preliminary data.</text>
</comment>
<evidence type="ECO:0000256" key="3">
    <source>
        <dbReference type="ARBA" id="ARBA00022525"/>
    </source>
</evidence>
<feature type="chain" id="PRO_5015133586" evidence="5">
    <location>
        <begin position="21"/>
        <end position="451"/>
    </location>
</feature>